<dbReference type="InterPro" id="IPR007138">
    <property type="entry name" value="ABM_dom"/>
</dbReference>
<dbReference type="Gene3D" id="3.30.70.100">
    <property type="match status" value="1"/>
</dbReference>
<dbReference type="EMBL" id="SPKJ01000071">
    <property type="protein sequence ID" value="MYZ49370.1"/>
    <property type="molecule type" value="Genomic_DNA"/>
</dbReference>
<dbReference type="AlphaFoldDB" id="A0A964WV05"/>
<dbReference type="RefSeq" id="WP_161141711.1">
    <property type="nucleotide sequence ID" value="NZ_SPKJ01000071.1"/>
</dbReference>
<evidence type="ECO:0000313" key="3">
    <source>
        <dbReference type="Proteomes" id="UP000773614"/>
    </source>
</evidence>
<sequence length="97" mass="10993">MSVIRMIFVTVPPDMSARAVENWKAECAPLMIRQPGCRSEKLLRSSDDPGGFISYSEWDSEESIKRYLASADHQEIKRHNRNISGADVSVKHFTPVD</sequence>
<dbReference type="Proteomes" id="UP000773614">
    <property type="component" value="Unassembled WGS sequence"/>
</dbReference>
<evidence type="ECO:0000259" key="1">
    <source>
        <dbReference type="PROSITE" id="PS51725"/>
    </source>
</evidence>
<comment type="caution">
    <text evidence="2">The sequence shown here is derived from an EMBL/GenBank/DDBJ whole genome shotgun (WGS) entry which is preliminary data.</text>
</comment>
<proteinExistence type="predicted"/>
<reference evidence="2" key="1">
    <citation type="submission" date="2019-03" db="EMBL/GenBank/DDBJ databases">
        <title>Afifella sp. nov., isolated from activated sludge.</title>
        <authorList>
            <person name="Li Q."/>
            <person name="Liu Y."/>
        </authorList>
    </citation>
    <scope>NUCLEOTIDE SEQUENCE</scope>
    <source>
        <strain evidence="2">L72</strain>
    </source>
</reference>
<dbReference type="PROSITE" id="PS51725">
    <property type="entry name" value="ABM"/>
    <property type="match status" value="1"/>
</dbReference>
<keyword evidence="2" id="KW-0503">Monooxygenase</keyword>
<protein>
    <submittedName>
        <fullName evidence="2">Antibiotic biosynthesis monooxygenase</fullName>
    </submittedName>
</protein>
<gene>
    <name evidence="2" type="ORF">E4O86_16795</name>
</gene>
<name>A0A964WV05_9HYPH</name>
<dbReference type="GO" id="GO:0004497">
    <property type="term" value="F:monooxygenase activity"/>
    <property type="evidence" value="ECO:0007669"/>
    <property type="project" value="UniProtKB-KW"/>
</dbReference>
<accession>A0A964WV05</accession>
<organism evidence="2 3">
    <name type="scientific">Propylenella binzhouense</name>
    <dbReference type="NCBI Taxonomy" id="2555902"/>
    <lineage>
        <taxon>Bacteria</taxon>
        <taxon>Pseudomonadati</taxon>
        <taxon>Pseudomonadota</taxon>
        <taxon>Alphaproteobacteria</taxon>
        <taxon>Hyphomicrobiales</taxon>
        <taxon>Propylenellaceae</taxon>
        <taxon>Propylenella</taxon>
    </lineage>
</organism>
<keyword evidence="3" id="KW-1185">Reference proteome</keyword>
<dbReference type="InterPro" id="IPR011008">
    <property type="entry name" value="Dimeric_a/b-barrel"/>
</dbReference>
<keyword evidence="2" id="KW-0560">Oxidoreductase</keyword>
<dbReference type="OrthoDB" id="9797060at2"/>
<dbReference type="Pfam" id="PF03992">
    <property type="entry name" value="ABM"/>
    <property type="match status" value="1"/>
</dbReference>
<dbReference type="SUPFAM" id="SSF54909">
    <property type="entry name" value="Dimeric alpha+beta barrel"/>
    <property type="match status" value="1"/>
</dbReference>
<evidence type="ECO:0000313" key="2">
    <source>
        <dbReference type="EMBL" id="MYZ49370.1"/>
    </source>
</evidence>
<feature type="domain" description="ABM" evidence="1">
    <location>
        <begin position="3"/>
        <end position="93"/>
    </location>
</feature>